<gene>
    <name evidence="11" type="primary">ERV1</name>
    <name evidence="11" type="ORF">H4R34_002242</name>
</gene>
<evidence type="ECO:0000256" key="3">
    <source>
        <dbReference type="ARBA" id="ARBA00022630"/>
    </source>
</evidence>
<dbReference type="AlphaFoldDB" id="A0A9W8EA61"/>
<keyword evidence="4 8" id="KW-0274">FAD</keyword>
<evidence type="ECO:0000256" key="4">
    <source>
        <dbReference type="ARBA" id="ARBA00022827"/>
    </source>
</evidence>
<evidence type="ECO:0000259" key="10">
    <source>
        <dbReference type="PROSITE" id="PS51324"/>
    </source>
</evidence>
<evidence type="ECO:0000256" key="7">
    <source>
        <dbReference type="ARBA" id="ARBA00023157"/>
    </source>
</evidence>
<protein>
    <recommendedName>
        <fullName evidence="8">Sulfhydryl oxidase</fullName>
        <ecNumber evidence="8">1.8.3.2</ecNumber>
    </recommendedName>
</protein>
<comment type="catalytic activity">
    <reaction evidence="8">
        <text>2 R'C(R)SH + O2 = R'C(R)S-S(R)CR' + H2O2</text>
        <dbReference type="Rhea" id="RHEA:17357"/>
        <dbReference type="ChEBI" id="CHEBI:15379"/>
        <dbReference type="ChEBI" id="CHEBI:16240"/>
        <dbReference type="ChEBI" id="CHEBI:16520"/>
        <dbReference type="ChEBI" id="CHEBI:17412"/>
        <dbReference type="EC" id="1.8.3.2"/>
    </reaction>
</comment>
<dbReference type="PANTHER" id="PTHR12645">
    <property type="entry name" value="ALR/ERV"/>
    <property type="match status" value="1"/>
</dbReference>
<comment type="cofactor">
    <cofactor evidence="1 8">
        <name>FAD</name>
        <dbReference type="ChEBI" id="CHEBI:57692"/>
    </cofactor>
</comment>
<feature type="compositionally biased region" description="Polar residues" evidence="9">
    <location>
        <begin position="36"/>
        <end position="47"/>
    </location>
</feature>
<dbReference type="SUPFAM" id="SSF69000">
    <property type="entry name" value="FAD-dependent thiol oxidase"/>
    <property type="match status" value="1"/>
</dbReference>
<evidence type="ECO:0000313" key="12">
    <source>
        <dbReference type="Proteomes" id="UP001151582"/>
    </source>
</evidence>
<keyword evidence="3 8" id="KW-0285">Flavoprotein</keyword>
<keyword evidence="5 8" id="KW-0560">Oxidoreductase</keyword>
<sequence length="202" mass="22312">MGTAFPDPRSDGDAGCRVCTDFKSWTKKSHPKPGPKNQQSHSTSSQPHLGPEPKAQAAPPLESGRKDGTRRVVAELGTGVVMARADGSTVECPPDSEALGRSTWTFLHTMAAYYPNQPTVPQQQGMQIFLRQFAQVYPCGHCASHLRSEMKTDPPRVNSRADLSQWMCETHNKVNDLLGKKIFDCSKVDERWRDGPKDSTCD</sequence>
<keyword evidence="7" id="KW-1015">Disulfide bond</keyword>
<dbReference type="GO" id="GO:0050660">
    <property type="term" value="F:flavin adenine dinucleotide binding"/>
    <property type="evidence" value="ECO:0007669"/>
    <property type="project" value="TreeGrafter"/>
</dbReference>
<proteinExistence type="predicted"/>
<dbReference type="InterPro" id="IPR036774">
    <property type="entry name" value="ERV/ALR_sulphydryl_oxid_sf"/>
</dbReference>
<dbReference type="Proteomes" id="UP001151582">
    <property type="component" value="Unassembled WGS sequence"/>
</dbReference>
<evidence type="ECO:0000256" key="6">
    <source>
        <dbReference type="ARBA" id="ARBA00023128"/>
    </source>
</evidence>
<dbReference type="Pfam" id="PF04777">
    <property type="entry name" value="Evr1_Alr"/>
    <property type="match status" value="1"/>
</dbReference>
<evidence type="ECO:0000313" key="11">
    <source>
        <dbReference type="EMBL" id="KAJ1981027.1"/>
    </source>
</evidence>
<feature type="region of interest" description="Disordered" evidence="9">
    <location>
        <begin position="24"/>
        <end position="69"/>
    </location>
</feature>
<comment type="subcellular location">
    <subcellularLocation>
        <location evidence="2">Mitochondrion intermembrane space</location>
    </subcellularLocation>
</comment>
<dbReference type="FunFam" id="1.20.120.310:FF:000003">
    <property type="entry name" value="Sulfhydryl oxidase"/>
    <property type="match status" value="1"/>
</dbReference>
<keyword evidence="12" id="KW-1185">Reference proteome</keyword>
<dbReference type="GO" id="GO:0016971">
    <property type="term" value="F:flavin-dependent sulfhydryl oxidase activity"/>
    <property type="evidence" value="ECO:0007669"/>
    <property type="project" value="InterPro"/>
</dbReference>
<evidence type="ECO:0000256" key="8">
    <source>
        <dbReference type="RuleBase" id="RU371123"/>
    </source>
</evidence>
<keyword evidence="6" id="KW-0496">Mitochondrion</keyword>
<dbReference type="InterPro" id="IPR039799">
    <property type="entry name" value="ALR/ERV"/>
</dbReference>
<evidence type="ECO:0000256" key="5">
    <source>
        <dbReference type="ARBA" id="ARBA00023002"/>
    </source>
</evidence>
<dbReference type="PROSITE" id="PS51324">
    <property type="entry name" value="ERV_ALR"/>
    <property type="match status" value="1"/>
</dbReference>
<dbReference type="EMBL" id="JANBQB010000141">
    <property type="protein sequence ID" value="KAJ1981027.1"/>
    <property type="molecule type" value="Genomic_DNA"/>
</dbReference>
<evidence type="ECO:0000256" key="9">
    <source>
        <dbReference type="SAM" id="MobiDB-lite"/>
    </source>
</evidence>
<dbReference type="Gene3D" id="1.20.120.310">
    <property type="entry name" value="ERV/ALR sulfhydryl oxidase domain"/>
    <property type="match status" value="1"/>
</dbReference>
<accession>A0A9W8EA61</accession>
<dbReference type="InterPro" id="IPR017905">
    <property type="entry name" value="ERV/ALR_sulphydryl_oxidase"/>
</dbReference>
<reference evidence="11" key="1">
    <citation type="submission" date="2022-07" db="EMBL/GenBank/DDBJ databases">
        <title>Phylogenomic reconstructions and comparative analyses of Kickxellomycotina fungi.</title>
        <authorList>
            <person name="Reynolds N.K."/>
            <person name="Stajich J.E."/>
            <person name="Barry K."/>
            <person name="Grigoriev I.V."/>
            <person name="Crous P."/>
            <person name="Smith M.E."/>
        </authorList>
    </citation>
    <scope>NUCLEOTIDE SEQUENCE</scope>
    <source>
        <strain evidence="11">RSA 567</strain>
    </source>
</reference>
<dbReference type="GO" id="GO:0005758">
    <property type="term" value="C:mitochondrial intermembrane space"/>
    <property type="evidence" value="ECO:0007669"/>
    <property type="project" value="UniProtKB-SubCell"/>
</dbReference>
<dbReference type="PANTHER" id="PTHR12645:SF0">
    <property type="entry name" value="FAD-LINKED SULFHYDRYL OXIDASE ALR"/>
    <property type="match status" value="1"/>
</dbReference>
<evidence type="ECO:0000256" key="1">
    <source>
        <dbReference type="ARBA" id="ARBA00001974"/>
    </source>
</evidence>
<feature type="domain" description="ERV/ALR sulfhydryl oxidase" evidence="10">
    <location>
        <begin position="92"/>
        <end position="192"/>
    </location>
</feature>
<organism evidence="11 12">
    <name type="scientific">Dimargaris verticillata</name>
    <dbReference type="NCBI Taxonomy" id="2761393"/>
    <lineage>
        <taxon>Eukaryota</taxon>
        <taxon>Fungi</taxon>
        <taxon>Fungi incertae sedis</taxon>
        <taxon>Zoopagomycota</taxon>
        <taxon>Kickxellomycotina</taxon>
        <taxon>Dimargaritomycetes</taxon>
        <taxon>Dimargaritales</taxon>
        <taxon>Dimargaritaceae</taxon>
        <taxon>Dimargaris</taxon>
    </lineage>
</organism>
<dbReference type="OrthoDB" id="17199at2759"/>
<evidence type="ECO:0000256" key="2">
    <source>
        <dbReference type="ARBA" id="ARBA00004569"/>
    </source>
</evidence>
<name>A0A9W8EA61_9FUNG</name>
<dbReference type="EC" id="1.8.3.2" evidence="8"/>
<comment type="caution">
    <text evidence="11">The sequence shown here is derived from an EMBL/GenBank/DDBJ whole genome shotgun (WGS) entry which is preliminary data.</text>
</comment>